<sequence length="479" mass="53796">MPEEQNKKERDEEAVRAYFARPGLERFMSELRRRYASSTVGARGYITLPRVNDEERQALDDFYGTYSQSNPKEPERYSIAKFEKLLLERRFKLTVAELLAVLNGGKVLTRKEQQLQSEEAWLSMIDRALIELGDGQPEKDGLMRWAEGLRDEASPGSRTLRRQFAISREEATECLRQCLAALKLLHRQADKKPMRLPVLAAEVVGDAHALDWKQVAGRVFWWGLTVAAGWNPHGMLPEEEESGSSDDAHPVQHSNAMIIREGYRRGGIIDDDLSSQVMLYSPALFGCNEERVLTLRQVERLAEEGLKGLPSAAIFMVENPSVFAELVDAHNERSATIACTCPQIVVCGSGQPTTAVLRLLDVWLNHGTETASRCYYAGDLDPAGLSIAQGLRKRYGEKLTMWRMDEILYRRFAGRGVPLTVAERERMRTVDYEWAPGLSLTMVDVGIKLHQELWLAELLDDHTVLCCAGSCPSPSSGEA</sequence>
<dbReference type="InterPro" id="IPR036078">
    <property type="entry name" value="Spo11/TopoVI_A_sf"/>
</dbReference>
<dbReference type="Proteomes" id="UP001595715">
    <property type="component" value="Unassembled WGS sequence"/>
</dbReference>
<dbReference type="SUPFAM" id="SSF56726">
    <property type="entry name" value="DNA topoisomerase IV, alpha subunit"/>
    <property type="match status" value="1"/>
</dbReference>
<dbReference type="Pfam" id="PF11796">
    <property type="entry name" value="DUF3323"/>
    <property type="match status" value="1"/>
</dbReference>
<comment type="caution">
    <text evidence="3">The sequence shown here is derived from an EMBL/GenBank/DDBJ whole genome shotgun (WGS) entry which is preliminary data.</text>
</comment>
<dbReference type="EMBL" id="JBHSAM010000006">
    <property type="protein sequence ID" value="MFC4098475.1"/>
    <property type="molecule type" value="Genomic_DNA"/>
</dbReference>
<dbReference type="RefSeq" id="WP_377717092.1">
    <property type="nucleotide sequence ID" value="NZ_JBHSAM010000006.1"/>
</dbReference>
<keyword evidence="4" id="KW-1185">Reference proteome</keyword>
<evidence type="ECO:0000259" key="1">
    <source>
        <dbReference type="Pfam" id="PF09664"/>
    </source>
</evidence>
<protein>
    <submittedName>
        <fullName evidence="3">TIGR02679 domain-containing protein</fullName>
    </submittedName>
</protein>
<evidence type="ECO:0000313" key="3">
    <source>
        <dbReference type="EMBL" id="MFC4098475.1"/>
    </source>
</evidence>
<evidence type="ECO:0000313" key="4">
    <source>
        <dbReference type="Proteomes" id="UP001595715"/>
    </source>
</evidence>
<gene>
    <name evidence="3" type="ORF">ACFOZ8_02260</name>
</gene>
<dbReference type="InterPro" id="IPR024465">
    <property type="entry name" value="DUF2399"/>
</dbReference>
<name>A0ABV8JVA3_9BACL</name>
<organism evidence="3 4">
    <name type="scientific">Paenibacillus xanthanilyticus</name>
    <dbReference type="NCBI Taxonomy" id="1783531"/>
    <lineage>
        <taxon>Bacteria</taxon>
        <taxon>Bacillati</taxon>
        <taxon>Bacillota</taxon>
        <taxon>Bacilli</taxon>
        <taxon>Bacillales</taxon>
        <taxon>Paenibacillaceae</taxon>
        <taxon>Paenibacillus</taxon>
    </lineage>
</organism>
<reference evidence="4" key="1">
    <citation type="journal article" date="2019" name="Int. J. Syst. Evol. Microbiol.">
        <title>The Global Catalogue of Microorganisms (GCM) 10K type strain sequencing project: providing services to taxonomists for standard genome sequencing and annotation.</title>
        <authorList>
            <consortium name="The Broad Institute Genomics Platform"/>
            <consortium name="The Broad Institute Genome Sequencing Center for Infectious Disease"/>
            <person name="Wu L."/>
            <person name="Ma J."/>
        </authorList>
    </citation>
    <scope>NUCLEOTIDE SEQUENCE [LARGE SCALE GENOMIC DNA]</scope>
    <source>
        <strain evidence="4">IBRC-M 10987</strain>
    </source>
</reference>
<dbReference type="InterPro" id="IPR024466">
    <property type="entry name" value="CHP02679_N"/>
</dbReference>
<feature type="domain" description="DUF2399" evidence="1">
    <location>
        <begin position="292"/>
        <end position="461"/>
    </location>
</feature>
<proteinExistence type="predicted"/>
<evidence type="ECO:0000259" key="2">
    <source>
        <dbReference type="Pfam" id="PF11796"/>
    </source>
</evidence>
<feature type="domain" description="Conserved hypothetical protein CHP02679 N terminus" evidence="2">
    <location>
        <begin position="42"/>
        <end position="281"/>
    </location>
</feature>
<dbReference type="Gene3D" id="3.40.1360.10">
    <property type="match status" value="1"/>
</dbReference>
<dbReference type="Pfam" id="PF09664">
    <property type="entry name" value="DUF2399"/>
    <property type="match status" value="1"/>
</dbReference>
<accession>A0ABV8JVA3</accession>